<dbReference type="RefSeq" id="WP_088974418.1">
    <property type="nucleotide sequence ID" value="NZ_LT607753.1"/>
</dbReference>
<reference evidence="10" key="1">
    <citation type="submission" date="2016-06" db="EMBL/GenBank/DDBJ databases">
        <authorList>
            <person name="Varghese N."/>
            <person name="Submissions Spin"/>
        </authorList>
    </citation>
    <scope>NUCLEOTIDE SEQUENCE [LARGE SCALE GENOMIC DNA]</scope>
    <source>
        <strain evidence="10">DSM 45161</strain>
    </source>
</reference>
<comment type="similarity">
    <text evidence="1">Belongs to the bacterial solute-binding protein 1 family.</text>
</comment>
<gene>
    <name evidence="9" type="ORF">GA0070614_0438</name>
</gene>
<dbReference type="OrthoDB" id="366726at2"/>
<evidence type="ECO:0000313" key="9">
    <source>
        <dbReference type="EMBL" id="SCG37816.1"/>
    </source>
</evidence>
<keyword evidence="4 8" id="KW-0732">Signal</keyword>
<sequence length="420" mass="44690">MKRRLALTAALSALTLFATACTGGGSSSTSGDGGTLEFLTGTAVDSPLYVQYQELVKKFEADNSGVKVNLVPSSTDHEGDLKVRLASGNIPDIWMTHGWSLLRYGKFLMPLQNEPWAKDLAPALKPAMLGPNGELYAMPVDTDIAGILYNADVLAEAGFQPDDIKTWDDFNRAATAIKAKGKTPIYAAGKDQWPTGLFVDWIAPGIFSDAELKNMQQGTFVEGSYTKVLDTVAGFRDKGLLNKDYSSATTDNVARALAEGKTGFSFLMNFVATSAFEYKQDAKIGFMPVPTASGAAPYLISGEKNALGIHKDTKNAKAAKDLVAFLAQPENLTKLAKASGSAPGLTNATSDLGGLQASYDTYVKPGTVPTVPYFDRVYMPNGAWDTIVKTTDAVVTKQSSVADSVGKVKSDFANLTAQAK</sequence>
<dbReference type="InterPro" id="IPR006061">
    <property type="entry name" value="SBP_1_CS"/>
</dbReference>
<evidence type="ECO:0000256" key="3">
    <source>
        <dbReference type="ARBA" id="ARBA00022475"/>
    </source>
</evidence>
<keyword evidence="7" id="KW-0449">Lipoprotein</keyword>
<dbReference type="InterPro" id="IPR050490">
    <property type="entry name" value="Bact_solute-bd_prot1"/>
</dbReference>
<dbReference type="Pfam" id="PF13416">
    <property type="entry name" value="SBP_bac_8"/>
    <property type="match status" value="1"/>
</dbReference>
<keyword evidence="2" id="KW-0813">Transport</keyword>
<dbReference type="PROSITE" id="PS01037">
    <property type="entry name" value="SBP_BACTERIAL_1"/>
    <property type="match status" value="1"/>
</dbReference>
<protein>
    <submittedName>
        <fullName evidence="9">Carbohydrate ABC transporter substrate-binding protein, CUT1 family</fullName>
    </submittedName>
</protein>
<dbReference type="GO" id="GO:0055085">
    <property type="term" value="P:transmembrane transport"/>
    <property type="evidence" value="ECO:0007669"/>
    <property type="project" value="InterPro"/>
</dbReference>
<dbReference type="Proteomes" id="UP000198215">
    <property type="component" value="Chromosome I"/>
</dbReference>
<organism evidence="9 10">
    <name type="scientific">Micromonospora coxensis</name>
    <dbReference type="NCBI Taxonomy" id="356852"/>
    <lineage>
        <taxon>Bacteria</taxon>
        <taxon>Bacillati</taxon>
        <taxon>Actinomycetota</taxon>
        <taxon>Actinomycetes</taxon>
        <taxon>Micromonosporales</taxon>
        <taxon>Micromonosporaceae</taxon>
        <taxon>Micromonospora</taxon>
    </lineage>
</organism>
<evidence type="ECO:0000256" key="5">
    <source>
        <dbReference type="ARBA" id="ARBA00023136"/>
    </source>
</evidence>
<evidence type="ECO:0000256" key="4">
    <source>
        <dbReference type="ARBA" id="ARBA00022729"/>
    </source>
</evidence>
<keyword evidence="3" id="KW-1003">Cell membrane</keyword>
<dbReference type="InterPro" id="IPR006059">
    <property type="entry name" value="SBP"/>
</dbReference>
<evidence type="ECO:0000256" key="8">
    <source>
        <dbReference type="SAM" id="SignalP"/>
    </source>
</evidence>
<keyword evidence="10" id="KW-1185">Reference proteome</keyword>
<dbReference type="SUPFAM" id="SSF53850">
    <property type="entry name" value="Periplasmic binding protein-like II"/>
    <property type="match status" value="1"/>
</dbReference>
<dbReference type="AlphaFoldDB" id="A0A1C5GVJ1"/>
<dbReference type="PANTHER" id="PTHR43649">
    <property type="entry name" value="ARABINOSE-BINDING PROTEIN-RELATED"/>
    <property type="match status" value="1"/>
</dbReference>
<keyword evidence="5" id="KW-0472">Membrane</keyword>
<dbReference type="EMBL" id="LT607753">
    <property type="protein sequence ID" value="SCG37816.1"/>
    <property type="molecule type" value="Genomic_DNA"/>
</dbReference>
<dbReference type="PANTHER" id="PTHR43649:SF33">
    <property type="entry name" value="POLYGALACTURONAN_RHAMNOGALACTURONAN-BINDING PROTEIN YTCQ"/>
    <property type="match status" value="1"/>
</dbReference>
<accession>A0A1C5GVJ1</accession>
<evidence type="ECO:0000256" key="7">
    <source>
        <dbReference type="ARBA" id="ARBA00023288"/>
    </source>
</evidence>
<name>A0A1C5GVJ1_9ACTN</name>
<dbReference type="PROSITE" id="PS51257">
    <property type="entry name" value="PROKAR_LIPOPROTEIN"/>
    <property type="match status" value="1"/>
</dbReference>
<dbReference type="Gene3D" id="3.40.190.10">
    <property type="entry name" value="Periplasmic binding protein-like II"/>
    <property type="match status" value="2"/>
</dbReference>
<evidence type="ECO:0000313" key="10">
    <source>
        <dbReference type="Proteomes" id="UP000198215"/>
    </source>
</evidence>
<feature type="chain" id="PRO_5008717050" evidence="8">
    <location>
        <begin position="21"/>
        <end position="420"/>
    </location>
</feature>
<evidence type="ECO:0000256" key="6">
    <source>
        <dbReference type="ARBA" id="ARBA00023139"/>
    </source>
</evidence>
<feature type="signal peptide" evidence="8">
    <location>
        <begin position="1"/>
        <end position="20"/>
    </location>
</feature>
<evidence type="ECO:0000256" key="1">
    <source>
        <dbReference type="ARBA" id="ARBA00008520"/>
    </source>
</evidence>
<keyword evidence="6" id="KW-0564">Palmitate</keyword>
<proteinExistence type="inferred from homology"/>
<evidence type="ECO:0000256" key="2">
    <source>
        <dbReference type="ARBA" id="ARBA00022448"/>
    </source>
</evidence>